<protein>
    <submittedName>
        <fullName evidence="1">Uncharacterized protein</fullName>
    </submittedName>
</protein>
<comment type="caution">
    <text evidence="1">The sequence shown here is derived from an EMBL/GenBank/DDBJ whole genome shotgun (WGS) entry which is preliminary data.</text>
</comment>
<sequence length="214" mass="26077">DDWIVVFIDQIFLNLKEKAFIYFLKQDLSDIKTDRQKHPFCDEIKEFLETLKNNMVSSVYAVFYIYKIEDSIFESIIAKFLKKYKLEIKHLKGNKEMVFERKIKENILFGFSYFLESALNRYFLGDNGKEIYNNNDTYFFIPKIFIIFFYCTEKEYNFKTEFDWRKDFIPFSESIHIDIYKEKQYKMVVNNQSQSFSYFSNLKLGNLTYFICCF</sequence>
<gene>
    <name evidence="1" type="ORF">CWI37_1760p0010</name>
</gene>
<dbReference type="AlphaFoldDB" id="A0A4Q9KWF8"/>
<dbReference type="EMBL" id="PITJ01001760">
    <property type="protein sequence ID" value="TBT98429.1"/>
    <property type="molecule type" value="Genomic_DNA"/>
</dbReference>
<evidence type="ECO:0000313" key="2">
    <source>
        <dbReference type="Proteomes" id="UP000292362"/>
    </source>
</evidence>
<dbReference type="Proteomes" id="UP000292362">
    <property type="component" value="Unassembled WGS sequence"/>
</dbReference>
<proteinExistence type="predicted"/>
<dbReference type="VEuPathDB" id="MicrosporidiaDB:CWI37_1760p0010"/>
<organism evidence="1 2">
    <name type="scientific">Hamiltosporidium tvaerminnensis</name>
    <dbReference type="NCBI Taxonomy" id="1176355"/>
    <lineage>
        <taxon>Eukaryota</taxon>
        <taxon>Fungi</taxon>
        <taxon>Fungi incertae sedis</taxon>
        <taxon>Microsporidia</taxon>
        <taxon>Dubosqiidae</taxon>
        <taxon>Hamiltosporidium</taxon>
    </lineage>
</organism>
<reference evidence="1 2" key="1">
    <citation type="submission" date="2017-12" db="EMBL/GenBank/DDBJ databases">
        <authorList>
            <person name="Pombert J.-F."/>
            <person name="Haag K.L."/>
            <person name="Ebert D."/>
        </authorList>
    </citation>
    <scope>NUCLEOTIDE SEQUENCE [LARGE SCALE GENOMIC DNA]</scope>
    <source>
        <strain evidence="1">FI-OER-3-3</strain>
    </source>
</reference>
<feature type="non-terminal residue" evidence="1">
    <location>
        <position position="1"/>
    </location>
</feature>
<name>A0A4Q9KWF8_9MICR</name>
<evidence type="ECO:0000313" key="1">
    <source>
        <dbReference type="EMBL" id="TBT98429.1"/>
    </source>
</evidence>
<accession>A0A4Q9KWF8</accession>